<name>A0ABR8FEY2_9NOST</name>
<dbReference type="InterPro" id="IPR036134">
    <property type="entry name" value="Crypto/Photolyase_FAD-like_sf"/>
</dbReference>
<dbReference type="Gene3D" id="1.25.40.80">
    <property type="match status" value="1"/>
</dbReference>
<evidence type="ECO:0000313" key="1">
    <source>
        <dbReference type="EMBL" id="MBD2567489.1"/>
    </source>
</evidence>
<proteinExistence type="predicted"/>
<dbReference type="PANTHER" id="PTHR38657">
    <property type="entry name" value="SLR1343 PROTEIN"/>
    <property type="match status" value="1"/>
</dbReference>
<dbReference type="Gene3D" id="3.40.50.620">
    <property type="entry name" value="HUPs"/>
    <property type="match status" value="1"/>
</dbReference>
<dbReference type="RefSeq" id="WP_190712485.1">
    <property type="nucleotide sequence ID" value="NZ_JACJST010000004.1"/>
</dbReference>
<dbReference type="InterPro" id="IPR052551">
    <property type="entry name" value="UV-DNA_repair_photolyase"/>
</dbReference>
<dbReference type="EMBL" id="JACJST010000004">
    <property type="protein sequence ID" value="MBD2567489.1"/>
    <property type="molecule type" value="Genomic_DNA"/>
</dbReference>
<reference evidence="1 2" key="1">
    <citation type="journal article" date="2020" name="ISME J.">
        <title>Comparative genomics reveals insights into cyanobacterial evolution and habitat adaptation.</title>
        <authorList>
            <person name="Chen M.Y."/>
            <person name="Teng W.K."/>
            <person name="Zhao L."/>
            <person name="Hu C.X."/>
            <person name="Zhou Y.K."/>
            <person name="Han B.P."/>
            <person name="Song L.R."/>
            <person name="Shu W.S."/>
        </authorList>
    </citation>
    <scope>NUCLEOTIDE SEQUENCE [LARGE SCALE GENOMIC DNA]</scope>
    <source>
        <strain evidence="1 2">FACHB-196</strain>
    </source>
</reference>
<dbReference type="InterPro" id="IPR007357">
    <property type="entry name" value="PhrB-like"/>
</dbReference>
<dbReference type="InterPro" id="IPR014729">
    <property type="entry name" value="Rossmann-like_a/b/a_fold"/>
</dbReference>
<organism evidence="1 2">
    <name type="scientific">Anabaena lutea FACHB-196</name>
    <dbReference type="NCBI Taxonomy" id="2692881"/>
    <lineage>
        <taxon>Bacteria</taxon>
        <taxon>Bacillati</taxon>
        <taxon>Cyanobacteriota</taxon>
        <taxon>Cyanophyceae</taxon>
        <taxon>Nostocales</taxon>
        <taxon>Nostocaceae</taxon>
        <taxon>Anabaena</taxon>
    </lineage>
</organism>
<evidence type="ECO:0000313" key="2">
    <source>
        <dbReference type="Proteomes" id="UP000640531"/>
    </source>
</evidence>
<dbReference type="PANTHER" id="PTHR38657:SF1">
    <property type="entry name" value="SLR1343 PROTEIN"/>
    <property type="match status" value="1"/>
</dbReference>
<gene>
    <name evidence="1" type="ORF">H6G59_06140</name>
</gene>
<dbReference type="Proteomes" id="UP000640531">
    <property type="component" value="Unassembled WGS sequence"/>
</dbReference>
<dbReference type="Gene3D" id="1.10.579.10">
    <property type="entry name" value="DNA Cyclobutane Dipyrimidine Photolyase, subunit A, domain 3"/>
    <property type="match status" value="1"/>
</dbReference>
<accession>A0ABR8FEY2</accession>
<dbReference type="Pfam" id="PF04244">
    <property type="entry name" value="DPRP"/>
    <property type="match status" value="1"/>
</dbReference>
<keyword evidence="2" id="KW-1185">Reference proteome</keyword>
<dbReference type="Gene3D" id="1.10.10.1710">
    <property type="entry name" value="Deoxyribodipyrimidine photolyase-related"/>
    <property type="match status" value="1"/>
</dbReference>
<sequence>MSIGVWILGDQLWEQQAALQTCSATQKIPVIFIESLNHIQDRAYHKQKLVLVWSAMRHFAEQLQQKGYLVTYQIADDFTTSLQAWVRDHHITELRVMTPNNHPFMQIIENLQLPCQINLIPNNQFLWSREDFHGWAKNRKRLLMEDFYRQGRRKFQILMDKNQPVGGKWNLDQENRQPPKGKLNTPPAKWFQPDEITLDVIAKVKSLPFATYGEVEPFLWGVTRQQALEILNWFIQYRLPDFGPYQDAMVTGEETMWHALLSPYLNLGLLQPLEVITAAEQAYQQYQLPLNSVEGFIRQVLGWREYMHGIYHFVDTEYTEKNWFNHTRSLPEFFWTGKTQMNCLHQILTQVQRTGYAHHIQRLMVLSNFALIAGLSPQEVENWFHAAFIDAYDWVMQTNVIGMGLFADGGILASKPYAASANYINKMSDYCKTCVYNHKERIGKNACPFNLFYWNFLDQNRSKLQTQGRMSFILKNLDKMSSNELQSIRQQAEDWHINQE</sequence>
<dbReference type="SUPFAM" id="SSF48173">
    <property type="entry name" value="Cryptochrome/photolyase FAD-binding domain"/>
    <property type="match status" value="1"/>
</dbReference>
<comment type="caution">
    <text evidence="1">The sequence shown here is derived from an EMBL/GenBank/DDBJ whole genome shotgun (WGS) entry which is preliminary data.</text>
</comment>
<protein>
    <submittedName>
        <fullName evidence="1">Cryptochrome/photolyase family protein</fullName>
    </submittedName>
</protein>